<protein>
    <submittedName>
        <fullName evidence="2">UDP-Glc:alpha-D-GlcNAc-diphosphoundecaprenol beta-1,3-glucosyltransferase WfgD</fullName>
        <ecNumber evidence="2">2.4.1.305</ecNumber>
    </submittedName>
</protein>
<dbReference type="InterPro" id="IPR029044">
    <property type="entry name" value="Nucleotide-diphossugar_trans"/>
</dbReference>
<dbReference type="InterPro" id="IPR050834">
    <property type="entry name" value="Glycosyltransf_2"/>
</dbReference>
<dbReference type="Pfam" id="PF00535">
    <property type="entry name" value="Glycos_transf_2"/>
    <property type="match status" value="1"/>
</dbReference>
<keyword evidence="3" id="KW-1185">Reference proteome</keyword>
<evidence type="ECO:0000259" key="1">
    <source>
        <dbReference type="Pfam" id="PF00535"/>
    </source>
</evidence>
<evidence type="ECO:0000313" key="2">
    <source>
        <dbReference type="EMBL" id="ODA68686.1"/>
    </source>
</evidence>
<dbReference type="RefSeq" id="WP_069093935.1">
    <property type="nucleotide sequence ID" value="NZ_MASI01000001.1"/>
</dbReference>
<sequence>MISAVIPAYNRAGSIGRAVDSVLAQTRKVDEILIVDDASTDDLAAALAPYGARVRHIRHDSNRGASAARNTGIAEAKGEWIALLDSDDAWLPEKIERQIPFMEAADLEASCTNFFLVPPESEDRHAAWRPYDEPLTLLDAVWGCYVSPGSTLVARKDLLERLSGYDTSFPRYEDWDLLIRMARATRAIGFLQEPLATIYLGTHLSPDAAEAGLDRMEAKHWSPLAGLGYGTRFKAALAFNRASVSRLEGDYLSMLLQLAQSAWLYPFGNWPLKVVLRDRIRRS</sequence>
<dbReference type="SUPFAM" id="SSF53448">
    <property type="entry name" value="Nucleotide-diphospho-sugar transferases"/>
    <property type="match status" value="1"/>
</dbReference>
<comment type="caution">
    <text evidence="2">The sequence shown here is derived from an EMBL/GenBank/DDBJ whole genome shotgun (WGS) entry which is preliminary data.</text>
</comment>
<keyword evidence="2" id="KW-0328">Glycosyltransferase</keyword>
<dbReference type="Proteomes" id="UP000095087">
    <property type="component" value="Unassembled WGS sequence"/>
</dbReference>
<dbReference type="EC" id="2.4.1.305" evidence="2"/>
<gene>
    <name evidence="2" type="ORF">A7A08_00518</name>
</gene>
<dbReference type="PANTHER" id="PTHR43685:SF2">
    <property type="entry name" value="GLYCOSYLTRANSFERASE 2-LIKE DOMAIN-CONTAINING PROTEIN"/>
    <property type="match status" value="1"/>
</dbReference>
<dbReference type="EMBL" id="MASI01000001">
    <property type="protein sequence ID" value="ODA68686.1"/>
    <property type="molecule type" value="Genomic_DNA"/>
</dbReference>
<keyword evidence="2" id="KW-0808">Transferase</keyword>
<dbReference type="AlphaFoldDB" id="A0A1E2S2E8"/>
<dbReference type="GO" id="GO:0016757">
    <property type="term" value="F:glycosyltransferase activity"/>
    <property type="evidence" value="ECO:0007669"/>
    <property type="project" value="UniProtKB-KW"/>
</dbReference>
<feature type="domain" description="Glycosyltransferase 2-like" evidence="1">
    <location>
        <begin position="3"/>
        <end position="159"/>
    </location>
</feature>
<dbReference type="CDD" id="cd00761">
    <property type="entry name" value="Glyco_tranf_GTA_type"/>
    <property type="match status" value="1"/>
</dbReference>
<organism evidence="2 3">
    <name type="scientific">Methyloligella halotolerans</name>
    <dbReference type="NCBI Taxonomy" id="1177755"/>
    <lineage>
        <taxon>Bacteria</taxon>
        <taxon>Pseudomonadati</taxon>
        <taxon>Pseudomonadota</taxon>
        <taxon>Alphaproteobacteria</taxon>
        <taxon>Hyphomicrobiales</taxon>
        <taxon>Hyphomicrobiaceae</taxon>
        <taxon>Methyloligella</taxon>
    </lineage>
</organism>
<dbReference type="Gene3D" id="3.90.550.10">
    <property type="entry name" value="Spore Coat Polysaccharide Biosynthesis Protein SpsA, Chain A"/>
    <property type="match status" value="1"/>
</dbReference>
<accession>A0A1E2S2E8</accession>
<dbReference type="STRING" id="1177755.A7A08_00518"/>
<dbReference type="PANTHER" id="PTHR43685">
    <property type="entry name" value="GLYCOSYLTRANSFERASE"/>
    <property type="match status" value="1"/>
</dbReference>
<name>A0A1E2S2E8_9HYPH</name>
<dbReference type="InterPro" id="IPR001173">
    <property type="entry name" value="Glyco_trans_2-like"/>
</dbReference>
<proteinExistence type="predicted"/>
<evidence type="ECO:0000313" key="3">
    <source>
        <dbReference type="Proteomes" id="UP000095087"/>
    </source>
</evidence>
<reference evidence="2 3" key="1">
    <citation type="submission" date="2016-07" db="EMBL/GenBank/DDBJ databases">
        <title>Draft genome sequence of Methyloligella halotolerans C2T (VKM B-2706T=CCUG 61687T=DSM 25045T), a halotolerant polyhydroxybutyrate accumulating methylotroph.</title>
        <authorList>
            <person name="Vasilenko O.V."/>
            <person name="Doronina N.V."/>
            <person name="Poroshina M.N."/>
            <person name="Tarlachkov S.V."/>
            <person name="Trotsenko Y.A."/>
        </authorList>
    </citation>
    <scope>NUCLEOTIDE SEQUENCE [LARGE SCALE GENOMIC DNA]</scope>
    <source>
        <strain evidence="2 3">VKM B-2706</strain>
    </source>
</reference>